<name>A0ABN2KB44_9ACTN</name>
<dbReference type="GO" id="GO:0016787">
    <property type="term" value="F:hydrolase activity"/>
    <property type="evidence" value="ECO:0007669"/>
    <property type="project" value="UniProtKB-KW"/>
</dbReference>
<comment type="caution">
    <text evidence="1">The sequence shown here is derived from an EMBL/GenBank/DDBJ whole genome shotgun (WGS) entry which is preliminary data.</text>
</comment>
<dbReference type="PANTHER" id="PTHR46649">
    <property type="match status" value="1"/>
</dbReference>
<dbReference type="EMBL" id="BAAALS010000009">
    <property type="protein sequence ID" value="GAA1750961.1"/>
    <property type="molecule type" value="Genomic_DNA"/>
</dbReference>
<proteinExistence type="predicted"/>
<dbReference type="InterPro" id="IPR036412">
    <property type="entry name" value="HAD-like_sf"/>
</dbReference>
<sequence>MGMVHGVPESSRPSPLRDHRRPADAVLFDFHGTIAQVEDPVDWVVGAAWACGVAVAPAQATGLADRLVTAGRAGGPVPTRVPVHLMEVWAERDLSPHAHRAAYEGLAATVDTDIDGLATALYERLLRPEGWRLYPDTLPTLQALRGAGVAVGVVSNIGFDLRPLAEELGIAEYVDAWTLSCDLGRCKPDPAVFAFACQALGADPARTLMVGDTPADAGAVAAGCRAFVLPAAPPGERNDLGLALNLVLG</sequence>
<dbReference type="Pfam" id="PF00702">
    <property type="entry name" value="Hydrolase"/>
    <property type="match status" value="1"/>
</dbReference>
<dbReference type="InterPro" id="IPR023214">
    <property type="entry name" value="HAD_sf"/>
</dbReference>
<dbReference type="Proteomes" id="UP001500655">
    <property type="component" value="Unassembled WGS sequence"/>
</dbReference>
<evidence type="ECO:0000313" key="1">
    <source>
        <dbReference type="EMBL" id="GAA1750961.1"/>
    </source>
</evidence>
<dbReference type="SUPFAM" id="SSF56784">
    <property type="entry name" value="HAD-like"/>
    <property type="match status" value="1"/>
</dbReference>
<dbReference type="Gene3D" id="3.40.50.1000">
    <property type="entry name" value="HAD superfamily/HAD-like"/>
    <property type="match status" value="1"/>
</dbReference>
<dbReference type="NCBIfam" id="TIGR01509">
    <property type="entry name" value="HAD-SF-IA-v3"/>
    <property type="match status" value="1"/>
</dbReference>
<dbReference type="PANTHER" id="PTHR46649:SF4">
    <property type="entry name" value="HALOACID DEHALOGENASE-LIKE HYDROLASE (HAD) SUPERFAMILY PROTEIN"/>
    <property type="match status" value="1"/>
</dbReference>
<dbReference type="InterPro" id="IPR006439">
    <property type="entry name" value="HAD-SF_hydro_IA"/>
</dbReference>
<keyword evidence="2" id="KW-1185">Reference proteome</keyword>
<organism evidence="1 2">
    <name type="scientific">Luedemannella helvata</name>
    <dbReference type="NCBI Taxonomy" id="349315"/>
    <lineage>
        <taxon>Bacteria</taxon>
        <taxon>Bacillati</taxon>
        <taxon>Actinomycetota</taxon>
        <taxon>Actinomycetes</taxon>
        <taxon>Micromonosporales</taxon>
        <taxon>Micromonosporaceae</taxon>
        <taxon>Luedemannella</taxon>
    </lineage>
</organism>
<reference evidence="1 2" key="1">
    <citation type="journal article" date="2019" name="Int. J. Syst. Evol. Microbiol.">
        <title>The Global Catalogue of Microorganisms (GCM) 10K type strain sequencing project: providing services to taxonomists for standard genome sequencing and annotation.</title>
        <authorList>
            <consortium name="The Broad Institute Genomics Platform"/>
            <consortium name="The Broad Institute Genome Sequencing Center for Infectious Disease"/>
            <person name="Wu L."/>
            <person name="Ma J."/>
        </authorList>
    </citation>
    <scope>NUCLEOTIDE SEQUENCE [LARGE SCALE GENOMIC DNA]</scope>
    <source>
        <strain evidence="1 2">JCM 13249</strain>
    </source>
</reference>
<protein>
    <submittedName>
        <fullName evidence="1">HAD-IA family hydrolase</fullName>
    </submittedName>
</protein>
<keyword evidence="1" id="KW-0378">Hydrolase</keyword>
<accession>A0ABN2KB44</accession>
<gene>
    <name evidence="1" type="ORF">GCM10009681_22550</name>
</gene>
<evidence type="ECO:0000313" key="2">
    <source>
        <dbReference type="Proteomes" id="UP001500655"/>
    </source>
</evidence>